<name>A0A8H5ZZJ4_PETAA</name>
<keyword evidence="3" id="KW-1185">Reference proteome</keyword>
<accession>A0A8H5ZZJ4</accession>
<organism evidence="2 3">
    <name type="scientific">Petromyces alliaceus</name>
    <name type="common">Aspergillus alliaceus</name>
    <dbReference type="NCBI Taxonomy" id="209559"/>
    <lineage>
        <taxon>Eukaryota</taxon>
        <taxon>Fungi</taxon>
        <taxon>Dikarya</taxon>
        <taxon>Ascomycota</taxon>
        <taxon>Pezizomycotina</taxon>
        <taxon>Eurotiomycetes</taxon>
        <taxon>Eurotiomycetidae</taxon>
        <taxon>Eurotiales</taxon>
        <taxon>Aspergillaceae</taxon>
        <taxon>Aspergillus</taxon>
        <taxon>Aspergillus subgen. Circumdati</taxon>
    </lineage>
</organism>
<reference evidence="2 3" key="1">
    <citation type="submission" date="2019-04" db="EMBL/GenBank/DDBJ databases">
        <title>Aspergillus burnettii sp. nov., novel species from soil in southeast Queensland.</title>
        <authorList>
            <person name="Gilchrist C.L.M."/>
            <person name="Pitt J.I."/>
            <person name="Lange L."/>
            <person name="Lacey H.J."/>
            <person name="Vuong D."/>
            <person name="Midgley D.J."/>
            <person name="Greenfield P."/>
            <person name="Bradbury M."/>
            <person name="Lacey E."/>
            <person name="Busk P.K."/>
            <person name="Pilgaard B."/>
            <person name="Chooi Y.H."/>
            <person name="Piggott A.M."/>
        </authorList>
    </citation>
    <scope>NUCLEOTIDE SEQUENCE [LARGE SCALE GENOMIC DNA]</scope>
    <source>
        <strain evidence="2 3">FRR 5400</strain>
    </source>
</reference>
<evidence type="ECO:0000313" key="3">
    <source>
        <dbReference type="Proteomes" id="UP000541154"/>
    </source>
</evidence>
<dbReference type="AlphaFoldDB" id="A0A8H5ZZJ4"/>
<dbReference type="Proteomes" id="UP000541154">
    <property type="component" value="Unassembled WGS sequence"/>
</dbReference>
<proteinExistence type="predicted"/>
<dbReference type="EMBL" id="SPNV01000149">
    <property type="protein sequence ID" value="KAF5859883.1"/>
    <property type="molecule type" value="Genomic_DNA"/>
</dbReference>
<protein>
    <submittedName>
        <fullName evidence="2">Uncharacterized protein</fullName>
    </submittedName>
</protein>
<evidence type="ECO:0000256" key="1">
    <source>
        <dbReference type="SAM" id="MobiDB-lite"/>
    </source>
</evidence>
<evidence type="ECO:0000313" key="2">
    <source>
        <dbReference type="EMBL" id="KAF5859883.1"/>
    </source>
</evidence>
<feature type="region of interest" description="Disordered" evidence="1">
    <location>
        <begin position="1"/>
        <end position="28"/>
    </location>
</feature>
<sequence>MSLQTKPDIHGQNESIAPENNERRKRKRKIRDEEEAAYILDDLWSGNRVLYLQEVLKVKNTLSTITFSCFERIIPDLADLVRDNCLKMDSSPPGSKATIESSTKAIQDWFRYEGRAFDINCYERHKKNHDEWERNWSILHIEHQLAHTGKPTEGCCLREGVPEPKEPEEMDYFPENPSAVLLSRLLAIMSKQPHIDKWWRWRNSGKDQ</sequence>
<gene>
    <name evidence="2" type="ORF">ETB97_002242</name>
</gene>
<comment type="caution">
    <text evidence="2">The sequence shown here is derived from an EMBL/GenBank/DDBJ whole genome shotgun (WGS) entry which is preliminary data.</text>
</comment>